<organism evidence="2 3">
    <name type="scientific">Colocasia esculenta</name>
    <name type="common">Wild taro</name>
    <name type="synonym">Arum esculentum</name>
    <dbReference type="NCBI Taxonomy" id="4460"/>
    <lineage>
        <taxon>Eukaryota</taxon>
        <taxon>Viridiplantae</taxon>
        <taxon>Streptophyta</taxon>
        <taxon>Embryophyta</taxon>
        <taxon>Tracheophyta</taxon>
        <taxon>Spermatophyta</taxon>
        <taxon>Magnoliopsida</taxon>
        <taxon>Liliopsida</taxon>
        <taxon>Araceae</taxon>
        <taxon>Aroideae</taxon>
        <taxon>Colocasieae</taxon>
        <taxon>Colocasia</taxon>
    </lineage>
</organism>
<dbReference type="Proteomes" id="UP000652761">
    <property type="component" value="Unassembled WGS sequence"/>
</dbReference>
<proteinExistence type="predicted"/>
<dbReference type="AlphaFoldDB" id="A0A843VVH7"/>
<comment type="caution">
    <text evidence="2">The sequence shown here is derived from an EMBL/GenBank/DDBJ whole genome shotgun (WGS) entry which is preliminary data.</text>
</comment>
<evidence type="ECO:0000256" key="1">
    <source>
        <dbReference type="SAM" id="Coils"/>
    </source>
</evidence>
<keyword evidence="3" id="KW-1185">Reference proteome</keyword>
<feature type="coiled-coil region" evidence="1">
    <location>
        <begin position="87"/>
        <end position="135"/>
    </location>
</feature>
<dbReference type="EMBL" id="NMUH01002566">
    <property type="protein sequence ID" value="MQM00779.1"/>
    <property type="molecule type" value="Genomic_DNA"/>
</dbReference>
<protein>
    <submittedName>
        <fullName evidence="2">Uncharacterized protein</fullName>
    </submittedName>
</protein>
<evidence type="ECO:0000313" key="3">
    <source>
        <dbReference type="Proteomes" id="UP000652761"/>
    </source>
</evidence>
<accession>A0A843VVH7</accession>
<keyword evidence="1" id="KW-0175">Coiled coil</keyword>
<name>A0A843VVH7_COLES</name>
<gene>
    <name evidence="2" type="ORF">Taro_033523</name>
</gene>
<evidence type="ECO:0000313" key="2">
    <source>
        <dbReference type="EMBL" id="MQM00779.1"/>
    </source>
</evidence>
<reference evidence="2" key="1">
    <citation type="submission" date="2017-07" db="EMBL/GenBank/DDBJ databases">
        <title>Taro Niue Genome Assembly and Annotation.</title>
        <authorList>
            <person name="Atibalentja N."/>
            <person name="Keating K."/>
            <person name="Fields C.J."/>
        </authorList>
    </citation>
    <scope>NUCLEOTIDE SEQUENCE</scope>
    <source>
        <strain evidence="2">Niue_2</strain>
        <tissue evidence="2">Leaf</tissue>
    </source>
</reference>
<sequence length="221" mass="25649">MVRKLSNLANGGWNLLQPWLQEVGVAERRPVRTSRDVTSGQSSRTRHHKVLYFPHRHLWIMEYSCKVWCKPCRRRLIPRQHSRLSWRLRQEGEMEQYLEEKKASQKRPAATFQRQDKKKAELVKLEVQVDALQSEKLDLPKILHPRSLLQDLPPWNASEKSSGIKFQFPHLELVGNGLLEALGEQGKETRALLGRQELLGGSERVESFSLVKAGRKDTLYP</sequence>